<keyword evidence="4 7" id="KW-0812">Transmembrane</keyword>
<evidence type="ECO:0000256" key="3">
    <source>
        <dbReference type="ARBA" id="ARBA00022475"/>
    </source>
</evidence>
<evidence type="ECO:0000313" key="8">
    <source>
        <dbReference type="EMBL" id="MPL69988.1"/>
    </source>
</evidence>
<evidence type="ECO:0000256" key="7">
    <source>
        <dbReference type="SAM" id="Phobius"/>
    </source>
</evidence>
<feature type="transmembrane region" description="Helical" evidence="7">
    <location>
        <begin position="180"/>
        <end position="200"/>
    </location>
</feature>
<feature type="transmembrane region" description="Helical" evidence="7">
    <location>
        <begin position="145"/>
        <end position="165"/>
    </location>
</feature>
<evidence type="ECO:0000256" key="6">
    <source>
        <dbReference type="ARBA" id="ARBA00023136"/>
    </source>
</evidence>
<feature type="transmembrane region" description="Helical" evidence="7">
    <location>
        <begin position="241"/>
        <end position="260"/>
    </location>
</feature>
<feature type="transmembrane region" description="Helical" evidence="7">
    <location>
        <begin position="212"/>
        <end position="229"/>
    </location>
</feature>
<dbReference type="Pfam" id="PF01925">
    <property type="entry name" value="TauE"/>
    <property type="match status" value="1"/>
</dbReference>
<dbReference type="GO" id="GO:0005886">
    <property type="term" value="C:plasma membrane"/>
    <property type="evidence" value="ECO:0007669"/>
    <property type="project" value="UniProtKB-SubCell"/>
</dbReference>
<sequence length="261" mass="28205">MFTIMEIILISLAAFLTAILTFFSGFGLGTILMPVFAIFFPIDIAIALTGVVHFANNLFKVALVGKKTDKKVLLRFGVPAIIASFVGAWLLMKMTVLPSLFTYSLFEKELTVTPVNLIIAILLVVFAFLEIIPSFQKVQFVKDKLVLGGVLSGFFGGLTGIQGAIRSAFLIKSGLSKEAYIATGVMIACFIDFTRLSVYITRFSASSLNENLVLVISATLSAIVGAYIGMKLLKKVTFRSIQILVAIMLIAISIALAMGLI</sequence>
<dbReference type="InterPro" id="IPR002781">
    <property type="entry name" value="TM_pro_TauE-like"/>
</dbReference>
<feature type="transmembrane region" description="Helical" evidence="7">
    <location>
        <begin position="7"/>
        <end position="25"/>
    </location>
</feature>
<feature type="transmembrane region" description="Helical" evidence="7">
    <location>
        <begin position="72"/>
        <end position="92"/>
    </location>
</feature>
<evidence type="ECO:0000256" key="1">
    <source>
        <dbReference type="ARBA" id="ARBA00004651"/>
    </source>
</evidence>
<dbReference type="EMBL" id="VSSQ01000050">
    <property type="protein sequence ID" value="MPL69988.1"/>
    <property type="molecule type" value="Genomic_DNA"/>
</dbReference>
<keyword evidence="3" id="KW-1003">Cell membrane</keyword>
<organism evidence="8">
    <name type="scientific">bioreactor metagenome</name>
    <dbReference type="NCBI Taxonomy" id="1076179"/>
    <lineage>
        <taxon>unclassified sequences</taxon>
        <taxon>metagenomes</taxon>
        <taxon>ecological metagenomes</taxon>
    </lineage>
</organism>
<keyword evidence="2" id="KW-0813">Transport</keyword>
<keyword evidence="6 7" id="KW-0472">Membrane</keyword>
<gene>
    <name evidence="8" type="ORF">SDC9_15739</name>
</gene>
<evidence type="ECO:0000256" key="2">
    <source>
        <dbReference type="ARBA" id="ARBA00022448"/>
    </source>
</evidence>
<dbReference type="PANTHER" id="PTHR30269:SF37">
    <property type="entry name" value="MEMBRANE TRANSPORTER PROTEIN"/>
    <property type="match status" value="1"/>
</dbReference>
<comment type="caution">
    <text evidence="8">The sequence shown here is derived from an EMBL/GenBank/DDBJ whole genome shotgun (WGS) entry which is preliminary data.</text>
</comment>
<dbReference type="InterPro" id="IPR052017">
    <property type="entry name" value="TSUP"/>
</dbReference>
<feature type="transmembrane region" description="Helical" evidence="7">
    <location>
        <begin position="31"/>
        <end position="52"/>
    </location>
</feature>
<name>A0A644TSL3_9ZZZZ</name>
<dbReference type="AlphaFoldDB" id="A0A644TSL3"/>
<comment type="subcellular location">
    <subcellularLocation>
        <location evidence="1">Cell membrane</location>
        <topology evidence="1">Multi-pass membrane protein</topology>
    </subcellularLocation>
</comment>
<evidence type="ECO:0000256" key="4">
    <source>
        <dbReference type="ARBA" id="ARBA00022692"/>
    </source>
</evidence>
<protein>
    <submittedName>
        <fullName evidence="8">Uncharacterized protein</fullName>
    </submittedName>
</protein>
<dbReference type="PANTHER" id="PTHR30269">
    <property type="entry name" value="TRANSMEMBRANE PROTEIN YFCA"/>
    <property type="match status" value="1"/>
</dbReference>
<proteinExistence type="predicted"/>
<keyword evidence="5 7" id="KW-1133">Transmembrane helix</keyword>
<accession>A0A644TSL3</accession>
<feature type="transmembrane region" description="Helical" evidence="7">
    <location>
        <begin position="112"/>
        <end position="133"/>
    </location>
</feature>
<reference evidence="8" key="1">
    <citation type="submission" date="2019-08" db="EMBL/GenBank/DDBJ databases">
        <authorList>
            <person name="Kucharzyk K."/>
            <person name="Murdoch R.W."/>
            <person name="Higgins S."/>
            <person name="Loffler F."/>
        </authorList>
    </citation>
    <scope>NUCLEOTIDE SEQUENCE</scope>
</reference>
<evidence type="ECO:0000256" key="5">
    <source>
        <dbReference type="ARBA" id="ARBA00022989"/>
    </source>
</evidence>